<dbReference type="OrthoDB" id="264795at2759"/>
<organism evidence="1 2">
    <name type="scientific">Gymnopus androsaceus JB14</name>
    <dbReference type="NCBI Taxonomy" id="1447944"/>
    <lineage>
        <taxon>Eukaryota</taxon>
        <taxon>Fungi</taxon>
        <taxon>Dikarya</taxon>
        <taxon>Basidiomycota</taxon>
        <taxon>Agaricomycotina</taxon>
        <taxon>Agaricomycetes</taxon>
        <taxon>Agaricomycetidae</taxon>
        <taxon>Agaricales</taxon>
        <taxon>Marasmiineae</taxon>
        <taxon>Omphalotaceae</taxon>
        <taxon>Gymnopus</taxon>
    </lineage>
</organism>
<sequence length="85" mass="8957">MHKGLEGGPGIIIFECAPLDGVDDVLERKYCNLNDCTRLCDILKSLRFSAASSTLSLSSSTSSSSSSTSHVLVLVNRTLGSLSPP</sequence>
<keyword evidence="2" id="KW-1185">Reference proteome</keyword>
<evidence type="ECO:0000313" key="1">
    <source>
        <dbReference type="EMBL" id="KAE9398717.1"/>
    </source>
</evidence>
<evidence type="ECO:0000313" key="2">
    <source>
        <dbReference type="Proteomes" id="UP000799118"/>
    </source>
</evidence>
<accession>A0A6A4HNX0</accession>
<name>A0A6A4HNX0_9AGAR</name>
<dbReference type="Proteomes" id="UP000799118">
    <property type="component" value="Unassembled WGS sequence"/>
</dbReference>
<dbReference type="EMBL" id="ML769479">
    <property type="protein sequence ID" value="KAE9398717.1"/>
    <property type="molecule type" value="Genomic_DNA"/>
</dbReference>
<protein>
    <submittedName>
        <fullName evidence="1">Uncharacterized protein</fullName>
    </submittedName>
</protein>
<reference evidence="1" key="1">
    <citation type="journal article" date="2019" name="Environ. Microbiol.">
        <title>Fungal ecological strategies reflected in gene transcription - a case study of two litter decomposers.</title>
        <authorList>
            <person name="Barbi F."/>
            <person name="Kohler A."/>
            <person name="Barry K."/>
            <person name="Baskaran P."/>
            <person name="Daum C."/>
            <person name="Fauchery L."/>
            <person name="Ihrmark K."/>
            <person name="Kuo A."/>
            <person name="LaButti K."/>
            <person name="Lipzen A."/>
            <person name="Morin E."/>
            <person name="Grigoriev I.V."/>
            <person name="Henrissat B."/>
            <person name="Lindahl B."/>
            <person name="Martin F."/>
        </authorList>
    </citation>
    <scope>NUCLEOTIDE SEQUENCE</scope>
    <source>
        <strain evidence="1">JB14</strain>
    </source>
</reference>
<gene>
    <name evidence="1" type="ORF">BT96DRAFT_821566</name>
</gene>
<proteinExistence type="predicted"/>
<dbReference type="AlphaFoldDB" id="A0A6A4HNX0"/>